<sequence length="98" mass="11641">MEQSVHDILNEKTSLWNASIDLMELRQTEQKLMEHSDKESLEAFQQMLLRRFLPCPLALLFSQGILIELTKRFLTRDLETDQEVFRLFLKTFGHEKSD</sequence>
<dbReference type="RefSeq" id="WP_205133522.1">
    <property type="nucleotide sequence ID" value="NZ_JACSNT010000006.1"/>
</dbReference>
<keyword evidence="2" id="KW-1185">Reference proteome</keyword>
<dbReference type="Proteomes" id="UP000729290">
    <property type="component" value="Unassembled WGS sequence"/>
</dbReference>
<organism evidence="1 2">
    <name type="scientific">Anaerotignum lactatifermentans</name>
    <dbReference type="NCBI Taxonomy" id="160404"/>
    <lineage>
        <taxon>Bacteria</taxon>
        <taxon>Bacillati</taxon>
        <taxon>Bacillota</taxon>
        <taxon>Clostridia</taxon>
        <taxon>Lachnospirales</taxon>
        <taxon>Anaerotignaceae</taxon>
        <taxon>Anaerotignum</taxon>
    </lineage>
</organism>
<comment type="caution">
    <text evidence="1">The sequence shown here is derived from an EMBL/GenBank/DDBJ whole genome shotgun (WGS) entry which is preliminary data.</text>
</comment>
<proteinExistence type="predicted"/>
<evidence type="ECO:0000313" key="1">
    <source>
        <dbReference type="EMBL" id="MBM6877443.1"/>
    </source>
</evidence>
<name>A0ABS2G9I4_9FIRM</name>
<reference evidence="1 2" key="1">
    <citation type="journal article" date="2021" name="Sci. Rep.">
        <title>The distribution of antibiotic resistance genes in chicken gut microbiota commensals.</title>
        <authorList>
            <person name="Juricova H."/>
            <person name="Matiasovicova J."/>
            <person name="Kubasova T."/>
            <person name="Cejkova D."/>
            <person name="Rychlik I."/>
        </authorList>
    </citation>
    <scope>NUCLEOTIDE SEQUENCE [LARGE SCALE GENOMIC DNA]</scope>
    <source>
        <strain evidence="1 2">An431b</strain>
    </source>
</reference>
<evidence type="ECO:0000313" key="2">
    <source>
        <dbReference type="Proteomes" id="UP000729290"/>
    </source>
</evidence>
<accession>A0ABS2G9I4</accession>
<dbReference type="EMBL" id="JACSNV010000005">
    <property type="protein sequence ID" value="MBM6877443.1"/>
    <property type="molecule type" value="Genomic_DNA"/>
</dbReference>
<gene>
    <name evidence="1" type="ORF">H9X83_04645</name>
</gene>
<protein>
    <submittedName>
        <fullName evidence="1">Uncharacterized protein</fullName>
    </submittedName>
</protein>